<evidence type="ECO:0000256" key="3">
    <source>
        <dbReference type="RuleBase" id="RU003457"/>
    </source>
</evidence>
<feature type="binding site" evidence="2">
    <location>
        <position position="106"/>
    </location>
    <ligand>
        <name>Fe cation</name>
        <dbReference type="ChEBI" id="CHEBI:24875"/>
    </ligand>
</feature>
<dbReference type="InterPro" id="IPR012093">
    <property type="entry name" value="Pirin"/>
</dbReference>
<keyword evidence="2" id="KW-0408">Iron</keyword>
<dbReference type="InterPro" id="IPR011051">
    <property type="entry name" value="RmlC_Cupin_sf"/>
</dbReference>
<dbReference type="Proteomes" id="UP000523079">
    <property type="component" value="Unassembled WGS sequence"/>
</dbReference>
<dbReference type="Gene3D" id="2.60.120.10">
    <property type="entry name" value="Jelly Rolls"/>
    <property type="match status" value="2"/>
</dbReference>
<dbReference type="PIRSF" id="PIRSF006232">
    <property type="entry name" value="Pirin"/>
    <property type="match status" value="1"/>
</dbReference>
<comment type="cofactor">
    <cofactor evidence="2">
        <name>Fe cation</name>
        <dbReference type="ChEBI" id="CHEBI:24875"/>
    </cofactor>
    <text evidence="2">Binds 1 Fe cation per subunit.</text>
</comment>
<dbReference type="CDD" id="cd02910">
    <property type="entry name" value="cupin_Yhhw_N"/>
    <property type="match status" value="1"/>
</dbReference>
<dbReference type="PANTHER" id="PTHR43212">
    <property type="entry name" value="QUERCETIN 2,3-DIOXYGENASE"/>
    <property type="match status" value="1"/>
</dbReference>
<dbReference type="Pfam" id="PF02678">
    <property type="entry name" value="Pirin"/>
    <property type="match status" value="1"/>
</dbReference>
<evidence type="ECO:0000256" key="2">
    <source>
        <dbReference type="PIRSR" id="PIRSR006232-1"/>
    </source>
</evidence>
<protein>
    <recommendedName>
        <fullName evidence="4">Pirin N-terminal domain-containing protein</fullName>
    </recommendedName>
</protein>
<evidence type="ECO:0000313" key="6">
    <source>
        <dbReference type="Proteomes" id="UP000523079"/>
    </source>
</evidence>
<evidence type="ECO:0000256" key="1">
    <source>
        <dbReference type="ARBA" id="ARBA00008416"/>
    </source>
</evidence>
<dbReference type="GO" id="GO:0046872">
    <property type="term" value="F:metal ion binding"/>
    <property type="evidence" value="ECO:0007669"/>
    <property type="project" value="UniProtKB-KW"/>
</dbReference>
<name>A0A7W3IUS8_9ACTN</name>
<dbReference type="PANTHER" id="PTHR43212:SF3">
    <property type="entry name" value="QUERCETIN 2,3-DIOXYGENASE"/>
    <property type="match status" value="1"/>
</dbReference>
<reference evidence="5 6" key="1">
    <citation type="submission" date="2020-07" db="EMBL/GenBank/DDBJ databases">
        <title>Sequencing the genomes of 1000 actinobacteria strains.</title>
        <authorList>
            <person name="Klenk H.-P."/>
        </authorList>
    </citation>
    <scope>NUCLEOTIDE SEQUENCE [LARGE SCALE GENOMIC DNA]</scope>
    <source>
        <strain evidence="5 6">DSM 100723</strain>
    </source>
</reference>
<organism evidence="5 6">
    <name type="scientific">Microlunatus kandeliicorticis</name>
    <dbReference type="NCBI Taxonomy" id="1759536"/>
    <lineage>
        <taxon>Bacteria</taxon>
        <taxon>Bacillati</taxon>
        <taxon>Actinomycetota</taxon>
        <taxon>Actinomycetes</taxon>
        <taxon>Propionibacteriales</taxon>
        <taxon>Propionibacteriaceae</taxon>
        <taxon>Microlunatus</taxon>
    </lineage>
</organism>
<dbReference type="InterPro" id="IPR014710">
    <property type="entry name" value="RmlC-like_jellyroll"/>
</dbReference>
<accession>A0A7W3IUS8</accession>
<dbReference type="EMBL" id="JACGWT010000005">
    <property type="protein sequence ID" value="MBA8795641.1"/>
    <property type="molecule type" value="Genomic_DNA"/>
</dbReference>
<dbReference type="SUPFAM" id="SSF51182">
    <property type="entry name" value="RmlC-like cupins"/>
    <property type="match status" value="1"/>
</dbReference>
<evidence type="ECO:0000313" key="5">
    <source>
        <dbReference type="EMBL" id="MBA8795641.1"/>
    </source>
</evidence>
<dbReference type="InterPro" id="IPR003829">
    <property type="entry name" value="Pirin_N_dom"/>
</dbReference>
<keyword evidence="2" id="KW-0479">Metal-binding</keyword>
<gene>
    <name evidence="5" type="ORF">FHX74_003277</name>
</gene>
<comment type="similarity">
    <text evidence="1 3">Belongs to the pirin family.</text>
</comment>
<comment type="caution">
    <text evidence="5">The sequence shown here is derived from an EMBL/GenBank/DDBJ whole genome shotgun (WGS) entry which is preliminary data.</text>
</comment>
<sequence length="250" mass="27294">MRQDPRLQVLRSGERFRTSTSWVSSRHSFSFGAHYDPANVGFGPLLVHNEEQVAAGTGFDLHPHRDAEIVTWVLSGALAHTDTEGRSGVVHPGLAQRMSAGRGISHAERADAYRDASGWRLDPDRVTEPVHFVQMWLRPDEPGREPSYAQRLVADADLAAGWVPVASGRHPDAAIDLGAEGSTLWVTRLGTGERRVLPEAPRVHLFVARGAVGVEGAGRLDSGDSLRVEGPAALRLTGRRDSELLVWELR</sequence>
<keyword evidence="6" id="KW-1185">Reference proteome</keyword>
<feature type="domain" description="Pirin N-terminal" evidence="4">
    <location>
        <begin position="17"/>
        <end position="137"/>
    </location>
</feature>
<dbReference type="AlphaFoldDB" id="A0A7W3IUS8"/>
<proteinExistence type="inferred from homology"/>
<dbReference type="RefSeq" id="WP_328823869.1">
    <property type="nucleotide sequence ID" value="NZ_JACGWT010000005.1"/>
</dbReference>
<feature type="binding site" evidence="2">
    <location>
        <position position="64"/>
    </location>
    <ligand>
        <name>Fe cation</name>
        <dbReference type="ChEBI" id="CHEBI:24875"/>
    </ligand>
</feature>
<feature type="binding site" evidence="2">
    <location>
        <position position="108"/>
    </location>
    <ligand>
        <name>Fe cation</name>
        <dbReference type="ChEBI" id="CHEBI:24875"/>
    </ligand>
</feature>
<evidence type="ECO:0000259" key="4">
    <source>
        <dbReference type="Pfam" id="PF02678"/>
    </source>
</evidence>
<feature type="binding site" evidence="2">
    <location>
        <position position="62"/>
    </location>
    <ligand>
        <name>Fe cation</name>
        <dbReference type="ChEBI" id="CHEBI:24875"/>
    </ligand>
</feature>